<keyword evidence="4 6" id="KW-0238">DNA-binding</keyword>
<feature type="domain" description="RNA polymerase sigma factor 70 region 4 type 2" evidence="8">
    <location>
        <begin position="160"/>
        <end position="211"/>
    </location>
</feature>
<dbReference type="Gene3D" id="1.10.1740.10">
    <property type="match status" value="1"/>
</dbReference>
<dbReference type="EMBL" id="CP018145">
    <property type="protein sequence ID" value="ASJ57179.1"/>
    <property type="molecule type" value="Genomic_DNA"/>
</dbReference>
<dbReference type="GO" id="GO:0003677">
    <property type="term" value="F:DNA binding"/>
    <property type="evidence" value="ECO:0007669"/>
    <property type="project" value="UniProtKB-KW"/>
</dbReference>
<dbReference type="Gene3D" id="1.10.10.10">
    <property type="entry name" value="Winged helix-like DNA-binding domain superfamily/Winged helix DNA-binding domain"/>
    <property type="match status" value="1"/>
</dbReference>
<dbReference type="InterPro" id="IPR036388">
    <property type="entry name" value="WH-like_DNA-bd_sf"/>
</dbReference>
<evidence type="ECO:0000256" key="1">
    <source>
        <dbReference type="ARBA" id="ARBA00010641"/>
    </source>
</evidence>
<evidence type="ECO:0000256" key="2">
    <source>
        <dbReference type="ARBA" id="ARBA00023015"/>
    </source>
</evidence>
<evidence type="ECO:0000259" key="7">
    <source>
        <dbReference type="Pfam" id="PF04542"/>
    </source>
</evidence>
<evidence type="ECO:0000256" key="4">
    <source>
        <dbReference type="ARBA" id="ARBA00023125"/>
    </source>
</evidence>
<dbReference type="CDD" id="cd06171">
    <property type="entry name" value="Sigma70_r4"/>
    <property type="match status" value="1"/>
</dbReference>
<dbReference type="InterPro" id="IPR013249">
    <property type="entry name" value="RNA_pol_sigma70_r4_t2"/>
</dbReference>
<dbReference type="AlphaFoldDB" id="A0A220MR41"/>
<dbReference type="InterPro" id="IPR014284">
    <property type="entry name" value="RNA_pol_sigma-70_dom"/>
</dbReference>
<evidence type="ECO:0000313" key="9">
    <source>
        <dbReference type="EMBL" id="ASJ57179.1"/>
    </source>
</evidence>
<evidence type="ECO:0000256" key="6">
    <source>
        <dbReference type="RuleBase" id="RU000716"/>
    </source>
</evidence>
<reference evidence="9 10" key="1">
    <citation type="submission" date="2016-11" db="EMBL/GenBank/DDBJ databases">
        <authorList>
            <person name="Jaros S."/>
            <person name="Januszkiewicz K."/>
            <person name="Wedrychowicz H."/>
        </authorList>
    </citation>
    <scope>NUCLEOTIDE SEQUENCE [LARGE SCALE GENOMIC DNA]</scope>
    <source>
        <strain evidence="9 10">NF2</strain>
    </source>
</reference>
<comment type="similarity">
    <text evidence="1 6">Belongs to the sigma-70 factor family. ECF subfamily.</text>
</comment>
<dbReference type="Proteomes" id="UP000197781">
    <property type="component" value="Chromosome"/>
</dbReference>
<accession>A0A220MR41</accession>
<evidence type="ECO:0000256" key="5">
    <source>
        <dbReference type="ARBA" id="ARBA00023163"/>
    </source>
</evidence>
<dbReference type="GO" id="GO:0006950">
    <property type="term" value="P:response to stress"/>
    <property type="evidence" value="ECO:0007669"/>
    <property type="project" value="UniProtKB-ARBA"/>
</dbReference>
<dbReference type="Pfam" id="PF08281">
    <property type="entry name" value="Sigma70_r4_2"/>
    <property type="match status" value="1"/>
</dbReference>
<dbReference type="SUPFAM" id="SSF88659">
    <property type="entry name" value="Sigma3 and sigma4 domains of RNA polymerase sigma factors"/>
    <property type="match status" value="1"/>
</dbReference>
<dbReference type="RefSeq" id="WP_088910640.1">
    <property type="nucleotide sequence ID" value="NZ_CP018145.1"/>
</dbReference>
<dbReference type="InterPro" id="IPR013324">
    <property type="entry name" value="RNA_pol_sigma_r3/r4-like"/>
</dbReference>
<dbReference type="InterPro" id="IPR013325">
    <property type="entry name" value="RNA_pol_sigma_r2"/>
</dbReference>
<organism evidence="9 10">
    <name type="scientific">Brevibacillus formosus</name>
    <dbReference type="NCBI Taxonomy" id="54913"/>
    <lineage>
        <taxon>Bacteria</taxon>
        <taxon>Bacillati</taxon>
        <taxon>Bacillota</taxon>
        <taxon>Bacilli</taxon>
        <taxon>Bacillales</taxon>
        <taxon>Paenibacillaceae</taxon>
        <taxon>Brevibacillus</taxon>
    </lineage>
</organism>
<evidence type="ECO:0000256" key="3">
    <source>
        <dbReference type="ARBA" id="ARBA00023082"/>
    </source>
</evidence>
<feature type="domain" description="RNA polymerase sigma-70 region 2" evidence="7">
    <location>
        <begin position="37"/>
        <end position="101"/>
    </location>
</feature>
<dbReference type="GO" id="GO:0016987">
    <property type="term" value="F:sigma factor activity"/>
    <property type="evidence" value="ECO:0007669"/>
    <property type="project" value="UniProtKB-KW"/>
</dbReference>
<protein>
    <recommendedName>
        <fullName evidence="6">RNA polymerase sigma factor</fullName>
    </recommendedName>
</protein>
<sequence length="586" mass="66342">MDPLIIRPKTHEEHTQIEDETLVEQAKAGDQEAFSELVRRHRSKVYSYARSYTQEAFLAEDIVQDALIRAFLHLGTLVDSRRFLPWLHRIVRNQAYTRLSKGSQKRETVFSSLGKHTHEQEPTDWEDLDSILHRLGRSWSHAAQNTNPEEVMVRRELFETIRSLLYCLNPRERRIVESHFFDHLAPQEIAHMFQMSQANVYQVLSRSRKKLIQEKTRVVVDQYMKTRKGAGSMKQAVLNKPEAFMMPTWVTCAAALYGLVESTERKMSLAMILGLSGHAFRLTIVPGNIHIAGPTMFHFQRVLQQGLRNMGFESRVITPDHPACAPGVNANQVDPSLLSPEARKKRQLSVLLPEALELIHHSIDKGHPVLAWDLFMPEFGLIYGYDDEKRVFYAGDNCRNDSPIPYENLGRGIIEELFVLAIDRAFPIDQRTMLANALHSALVHYRGEEPQDPSCVNGLAAYAAWQEAYEKGTVEPNGNAYTTAVNGDARRYASLFWSEIVDTWTDSVFDEVRPLMKEAAGLYGAIADDFDTLSKLFPFPAGGEPNDAEQGKQAIALLQAIERNERAAVSVLEQIQTGLTANQACT</sequence>
<dbReference type="InterPro" id="IPR039425">
    <property type="entry name" value="RNA_pol_sigma-70-like"/>
</dbReference>
<proteinExistence type="inferred from homology"/>
<dbReference type="SUPFAM" id="SSF88946">
    <property type="entry name" value="Sigma2 domain of RNA polymerase sigma factors"/>
    <property type="match status" value="1"/>
</dbReference>
<dbReference type="NCBIfam" id="TIGR02937">
    <property type="entry name" value="sigma70-ECF"/>
    <property type="match status" value="1"/>
</dbReference>
<evidence type="ECO:0000259" key="8">
    <source>
        <dbReference type="Pfam" id="PF08281"/>
    </source>
</evidence>
<dbReference type="InterPro" id="IPR007627">
    <property type="entry name" value="RNA_pol_sigma70_r2"/>
</dbReference>
<dbReference type="Pfam" id="PF04542">
    <property type="entry name" value="Sigma70_r2"/>
    <property type="match status" value="1"/>
</dbReference>
<dbReference type="InterPro" id="IPR000838">
    <property type="entry name" value="RNA_pol_sigma70_ECF_CS"/>
</dbReference>
<dbReference type="PANTHER" id="PTHR43133:SF51">
    <property type="entry name" value="RNA POLYMERASE SIGMA FACTOR"/>
    <property type="match status" value="1"/>
</dbReference>
<gene>
    <name evidence="9" type="ORF">BP422_28950</name>
</gene>
<keyword evidence="2 6" id="KW-0805">Transcription regulation</keyword>
<evidence type="ECO:0000313" key="10">
    <source>
        <dbReference type="Proteomes" id="UP000197781"/>
    </source>
</evidence>
<keyword evidence="3 6" id="KW-0731">Sigma factor</keyword>
<keyword evidence="5 6" id="KW-0804">Transcription</keyword>
<name>A0A220MR41_9BACL</name>
<dbReference type="GO" id="GO:0006352">
    <property type="term" value="P:DNA-templated transcription initiation"/>
    <property type="evidence" value="ECO:0007669"/>
    <property type="project" value="InterPro"/>
</dbReference>
<dbReference type="KEGG" id="bfm:BP422_28950"/>
<dbReference type="PROSITE" id="PS01063">
    <property type="entry name" value="SIGMA70_ECF"/>
    <property type="match status" value="1"/>
</dbReference>
<dbReference type="PANTHER" id="PTHR43133">
    <property type="entry name" value="RNA POLYMERASE ECF-TYPE SIGMA FACTO"/>
    <property type="match status" value="1"/>
</dbReference>